<dbReference type="GO" id="GO:0006310">
    <property type="term" value="P:DNA recombination"/>
    <property type="evidence" value="ECO:0007669"/>
    <property type="project" value="UniProtKB-KW"/>
</dbReference>
<keyword evidence="2" id="KW-0238">DNA-binding</keyword>
<dbReference type="GO" id="GO:0015074">
    <property type="term" value="P:DNA integration"/>
    <property type="evidence" value="ECO:0007669"/>
    <property type="project" value="InterPro"/>
</dbReference>
<protein>
    <submittedName>
        <fullName evidence="5">Integrase</fullName>
    </submittedName>
</protein>
<accession>A0A1W6MKX5</accession>
<dbReference type="InterPro" id="IPR035386">
    <property type="entry name" value="Arm-DNA-bind_5"/>
</dbReference>
<sequence length="401" mass="46741">MASIKIILRKKINSKGEYPIVLRIVKDRKSKTISLGLTSALKDWDAKNVKFKKSHPNSSQRNRILLQLQHKALEIVDEYIATDIDFTLEQFEEQFKGTKKSKMTVAEFWEEKIKELQLLGRTGNARAHRDTFNSFFKFQKKRTLKFHQLTPELLLRYETYLRTNGNQDGGIGVKMREIRALFNEAIKKGITNQKYYPFKTYKVSKLKGSNIKKALTRDQIRLMENLDVSTLPKLIDSKNYMIFSYYTGGMNFVDMMKLKWTDIEGDRILYKRSKTKGKFSVKILPPVETVLNWYRSHGNETDYIFPILLKNSLTPMQIENRKAKVLKRFNRDLKEIASKVGIETNVTSYTIRHSFATNLKYAGISMDVIGETMGHRNVNVTRAYLKEFQDDVLDSAMKKLL</sequence>
<dbReference type="InterPro" id="IPR013762">
    <property type="entry name" value="Integrase-like_cat_sf"/>
</dbReference>
<dbReference type="STRING" id="331648.BST97_09710"/>
<dbReference type="GO" id="GO:0003677">
    <property type="term" value="F:DNA binding"/>
    <property type="evidence" value="ECO:0007669"/>
    <property type="project" value="UniProtKB-KW"/>
</dbReference>
<gene>
    <name evidence="5" type="ORF">BST97_09710</name>
</gene>
<dbReference type="OrthoDB" id="1094492at2"/>
<dbReference type="InterPro" id="IPR002104">
    <property type="entry name" value="Integrase_catalytic"/>
</dbReference>
<dbReference type="InterPro" id="IPR011010">
    <property type="entry name" value="DNA_brk_join_enz"/>
</dbReference>
<proteinExistence type="inferred from homology"/>
<dbReference type="EMBL" id="CP019344">
    <property type="protein sequence ID" value="ARN78245.1"/>
    <property type="molecule type" value="Genomic_DNA"/>
</dbReference>
<dbReference type="Gene3D" id="1.10.150.130">
    <property type="match status" value="1"/>
</dbReference>
<reference evidence="5 6" key="1">
    <citation type="submission" date="2016-11" db="EMBL/GenBank/DDBJ databases">
        <title>Trade-off between light-utilization and light-protection in marine flavobacteria.</title>
        <authorList>
            <person name="Kumagai Y."/>
        </authorList>
    </citation>
    <scope>NUCLEOTIDE SEQUENCE [LARGE SCALE GENOMIC DNA]</scope>
    <source>
        <strain evidence="5 6">JCM 13191</strain>
    </source>
</reference>
<dbReference type="InterPro" id="IPR050090">
    <property type="entry name" value="Tyrosine_recombinase_XerCD"/>
</dbReference>
<evidence type="ECO:0000313" key="5">
    <source>
        <dbReference type="EMBL" id="ARN78245.1"/>
    </source>
</evidence>
<dbReference type="Proteomes" id="UP000193431">
    <property type="component" value="Chromosome"/>
</dbReference>
<evidence type="ECO:0000256" key="3">
    <source>
        <dbReference type="ARBA" id="ARBA00023172"/>
    </source>
</evidence>
<keyword evidence="3" id="KW-0233">DNA recombination</keyword>
<dbReference type="PANTHER" id="PTHR30349:SF64">
    <property type="entry name" value="PROPHAGE INTEGRASE INTD-RELATED"/>
    <property type="match status" value="1"/>
</dbReference>
<evidence type="ECO:0000313" key="6">
    <source>
        <dbReference type="Proteomes" id="UP000193431"/>
    </source>
</evidence>
<dbReference type="Pfam" id="PF17293">
    <property type="entry name" value="Arm-DNA-bind_5"/>
    <property type="match status" value="1"/>
</dbReference>
<dbReference type="PROSITE" id="PS51898">
    <property type="entry name" value="TYR_RECOMBINASE"/>
    <property type="match status" value="1"/>
</dbReference>
<keyword evidence="6" id="KW-1185">Reference proteome</keyword>
<name>A0A1W6MKX5_9FLAO</name>
<dbReference type="Pfam" id="PF00589">
    <property type="entry name" value="Phage_integrase"/>
    <property type="match status" value="1"/>
</dbReference>
<evidence type="ECO:0000256" key="2">
    <source>
        <dbReference type="ARBA" id="ARBA00023125"/>
    </source>
</evidence>
<dbReference type="AlphaFoldDB" id="A0A1W6MKX5"/>
<dbReference type="SUPFAM" id="SSF56349">
    <property type="entry name" value="DNA breaking-rejoining enzymes"/>
    <property type="match status" value="1"/>
</dbReference>
<evidence type="ECO:0000256" key="1">
    <source>
        <dbReference type="ARBA" id="ARBA00008857"/>
    </source>
</evidence>
<organism evidence="5 6">
    <name type="scientific">Nonlabens spongiae</name>
    <dbReference type="NCBI Taxonomy" id="331648"/>
    <lineage>
        <taxon>Bacteria</taxon>
        <taxon>Pseudomonadati</taxon>
        <taxon>Bacteroidota</taxon>
        <taxon>Flavobacteriia</taxon>
        <taxon>Flavobacteriales</taxon>
        <taxon>Flavobacteriaceae</taxon>
        <taxon>Nonlabens</taxon>
    </lineage>
</organism>
<dbReference type="InterPro" id="IPR010998">
    <property type="entry name" value="Integrase_recombinase_N"/>
</dbReference>
<dbReference type="InterPro" id="IPR025269">
    <property type="entry name" value="SAM-like_dom"/>
</dbReference>
<comment type="similarity">
    <text evidence="1">Belongs to the 'phage' integrase family.</text>
</comment>
<feature type="domain" description="Tyr recombinase" evidence="4">
    <location>
        <begin position="210"/>
        <end position="398"/>
    </location>
</feature>
<dbReference type="RefSeq" id="WP_085767046.1">
    <property type="nucleotide sequence ID" value="NZ_CP019344.1"/>
</dbReference>
<evidence type="ECO:0000259" key="4">
    <source>
        <dbReference type="PROSITE" id="PS51898"/>
    </source>
</evidence>
<dbReference type="Pfam" id="PF13102">
    <property type="entry name" value="Phage_int_SAM_5"/>
    <property type="match status" value="1"/>
</dbReference>
<dbReference type="Gene3D" id="1.10.443.10">
    <property type="entry name" value="Intergrase catalytic core"/>
    <property type="match status" value="1"/>
</dbReference>
<dbReference type="PANTHER" id="PTHR30349">
    <property type="entry name" value="PHAGE INTEGRASE-RELATED"/>
    <property type="match status" value="1"/>
</dbReference>